<organism evidence="2 3">
    <name type="scientific">Methanoregula formicica (strain DSM 22288 / NBRC 105244 / SMSP)</name>
    <dbReference type="NCBI Taxonomy" id="593750"/>
    <lineage>
        <taxon>Archaea</taxon>
        <taxon>Methanobacteriati</taxon>
        <taxon>Methanobacteriota</taxon>
        <taxon>Stenosarchaea group</taxon>
        <taxon>Methanomicrobia</taxon>
        <taxon>Methanomicrobiales</taxon>
        <taxon>Methanoregulaceae</taxon>
        <taxon>Methanoregula</taxon>
    </lineage>
</organism>
<dbReference type="OrthoDB" id="10495at2157"/>
<evidence type="ECO:0000313" key="2">
    <source>
        <dbReference type="EMBL" id="AGB03306.1"/>
    </source>
</evidence>
<dbReference type="PANTHER" id="PTHR12697:SF5">
    <property type="entry name" value="DEOXYHYPUSINE HYDROXYLASE"/>
    <property type="match status" value="1"/>
</dbReference>
<dbReference type="EMBL" id="CP003167">
    <property type="protein sequence ID" value="AGB03306.1"/>
    <property type="molecule type" value="Genomic_DNA"/>
</dbReference>
<dbReference type="InterPro" id="IPR011989">
    <property type="entry name" value="ARM-like"/>
</dbReference>
<evidence type="ECO:0000313" key="3">
    <source>
        <dbReference type="Proteomes" id="UP000010824"/>
    </source>
</evidence>
<dbReference type="KEGG" id="mfo:Metfor_2302"/>
<dbReference type="InParanoid" id="L0HHR2"/>
<dbReference type="Proteomes" id="UP000010824">
    <property type="component" value="Chromosome"/>
</dbReference>
<name>L0HHR2_METFS</name>
<dbReference type="InterPro" id="IPR004155">
    <property type="entry name" value="PBS_lyase_HEAT"/>
</dbReference>
<dbReference type="Pfam" id="PF13646">
    <property type="entry name" value="HEAT_2"/>
    <property type="match status" value="1"/>
</dbReference>
<dbReference type="eggNOG" id="arCOG02967">
    <property type="taxonomic scope" value="Archaea"/>
</dbReference>
<dbReference type="SUPFAM" id="SSF48371">
    <property type="entry name" value="ARM repeat"/>
    <property type="match status" value="1"/>
</dbReference>
<dbReference type="GO" id="GO:0016491">
    <property type="term" value="F:oxidoreductase activity"/>
    <property type="evidence" value="ECO:0007669"/>
    <property type="project" value="TreeGrafter"/>
</dbReference>
<reference evidence="3" key="1">
    <citation type="submission" date="2011-12" db="EMBL/GenBank/DDBJ databases">
        <title>Complete sequence of Methanoregula formicicum SMSP.</title>
        <authorList>
            <person name="Lucas S."/>
            <person name="Han J."/>
            <person name="Lapidus A."/>
            <person name="Cheng J.-F."/>
            <person name="Goodwin L."/>
            <person name="Pitluck S."/>
            <person name="Peters L."/>
            <person name="Ovchinnikova G."/>
            <person name="Teshima H."/>
            <person name="Detter J.C."/>
            <person name="Han C."/>
            <person name="Tapia R."/>
            <person name="Land M."/>
            <person name="Hauser L."/>
            <person name="Kyrpides N."/>
            <person name="Ivanova N."/>
            <person name="Pagani I."/>
            <person name="Imachi H."/>
            <person name="Tamaki H."/>
            <person name="Sekiguchi Y."/>
            <person name="Kamagata Y."/>
            <person name="Cadillo-Quiroz H."/>
            <person name="Zinder S."/>
            <person name="Liu W.-T."/>
            <person name="Woyke T."/>
        </authorList>
    </citation>
    <scope>NUCLEOTIDE SEQUENCE [LARGE SCALE GENOMIC DNA]</scope>
    <source>
        <strain evidence="3">DSM 22288 / NBRC 105244 / SMSP</strain>
    </source>
</reference>
<dbReference type="PANTHER" id="PTHR12697">
    <property type="entry name" value="PBS LYASE HEAT-LIKE PROTEIN"/>
    <property type="match status" value="1"/>
</dbReference>
<evidence type="ECO:0000256" key="1">
    <source>
        <dbReference type="SAM" id="MobiDB-lite"/>
    </source>
</evidence>
<dbReference type="GO" id="GO:0016829">
    <property type="term" value="F:lyase activity"/>
    <property type="evidence" value="ECO:0007669"/>
    <property type="project" value="UniProtKB-KW"/>
</dbReference>
<proteinExistence type="predicted"/>
<keyword evidence="3" id="KW-1185">Reference proteome</keyword>
<feature type="region of interest" description="Disordered" evidence="1">
    <location>
        <begin position="1"/>
        <end position="24"/>
    </location>
</feature>
<dbReference type="STRING" id="593750.Metfor_2302"/>
<keyword evidence="2" id="KW-0456">Lyase</keyword>
<accession>L0HHR2</accession>
<dbReference type="GeneID" id="14309694"/>
<sequence length="129" mass="13897">MDTPDPGEGTAEDTGPAGRSPEYGERLAHFTALLQDDDVSSRWKAAEALGRIGDPAATGDLIDALWDEDPRVRTKAVWALGRIGDDRAIPPLRRLYRMESEEAREDISEAIAAIGRSRAGTGPDDPAGR</sequence>
<reference evidence="2 3" key="2">
    <citation type="journal article" date="2014" name="Genome Announc.">
        <title>Complete Genome Sequence of Methanoregula formicica SMSPT, a Mesophilic Hydrogenotrophic Methanogen Isolated from a Methanogenic Upflow Anaerobic Sludge Blanket Reactor.</title>
        <authorList>
            <person name="Yamamoto K."/>
            <person name="Tamaki H."/>
            <person name="Cadillo-Quiroz H."/>
            <person name="Imachi H."/>
            <person name="Kyrpides N."/>
            <person name="Woyke T."/>
            <person name="Goodwin L."/>
            <person name="Zinder S.H."/>
            <person name="Kamagata Y."/>
            <person name="Liu W.T."/>
        </authorList>
    </citation>
    <scope>NUCLEOTIDE SEQUENCE [LARGE SCALE GENOMIC DNA]</scope>
    <source>
        <strain evidence="3">DSM 22288 / NBRC 105244 / SMSP</strain>
    </source>
</reference>
<dbReference type="AlphaFoldDB" id="L0HHR2"/>
<dbReference type="RefSeq" id="WP_015286269.1">
    <property type="nucleotide sequence ID" value="NC_019943.1"/>
</dbReference>
<dbReference type="SMART" id="SM00567">
    <property type="entry name" value="EZ_HEAT"/>
    <property type="match status" value="2"/>
</dbReference>
<protein>
    <submittedName>
        <fullName evidence="2">PBS lyase HEAT-like repeat protein</fullName>
    </submittedName>
</protein>
<dbReference type="Gene3D" id="1.25.10.10">
    <property type="entry name" value="Leucine-rich Repeat Variant"/>
    <property type="match status" value="1"/>
</dbReference>
<dbReference type="HOGENOM" id="CLU_170075_0_0_2"/>
<dbReference type="InterPro" id="IPR016024">
    <property type="entry name" value="ARM-type_fold"/>
</dbReference>
<gene>
    <name evidence="2" type="ordered locus">Metfor_2302</name>
</gene>